<dbReference type="AlphaFoldDB" id="A0A1M4UPJ4"/>
<sequence length="86" mass="9971">MEIGHNWHKWKEILGDAVGLGERVGMDEETINNVAYRLGNFFADKFDPANDEQRLMKELWDEGNEEERKTLASLMARVSHKASTRH</sequence>
<dbReference type="PIRSF" id="PIRSF004764">
    <property type="entry name" value="YmfJ"/>
    <property type="match status" value="1"/>
</dbReference>
<evidence type="ECO:0000313" key="2">
    <source>
        <dbReference type="Proteomes" id="UP000184148"/>
    </source>
</evidence>
<dbReference type="Proteomes" id="UP000184148">
    <property type="component" value="Unassembled WGS sequence"/>
</dbReference>
<dbReference type="Gene3D" id="1.10.760.20">
    <property type="entry name" value="Protein of unknown function DUF3243"/>
    <property type="match status" value="1"/>
</dbReference>
<accession>A0A1M4UPJ4</accession>
<organism evidence="1 2">
    <name type="scientific">Desulforamulus putei DSM 12395</name>
    <dbReference type="NCBI Taxonomy" id="1121429"/>
    <lineage>
        <taxon>Bacteria</taxon>
        <taxon>Bacillati</taxon>
        <taxon>Bacillota</taxon>
        <taxon>Clostridia</taxon>
        <taxon>Eubacteriales</taxon>
        <taxon>Peptococcaceae</taxon>
        <taxon>Desulforamulus</taxon>
    </lineage>
</organism>
<dbReference type="RefSeq" id="WP_073235827.1">
    <property type="nucleotide sequence ID" value="NZ_FQUY01000003.1"/>
</dbReference>
<evidence type="ECO:0008006" key="3">
    <source>
        <dbReference type="Google" id="ProtNLM"/>
    </source>
</evidence>
<dbReference type="OrthoDB" id="2382009at2"/>
<keyword evidence="2" id="KW-1185">Reference proteome</keyword>
<dbReference type="Pfam" id="PF11588">
    <property type="entry name" value="DUF3243"/>
    <property type="match status" value="1"/>
</dbReference>
<gene>
    <name evidence="1" type="ORF">SAMN02745133_00721</name>
</gene>
<dbReference type="InterPro" id="IPR021637">
    <property type="entry name" value="DUF3243"/>
</dbReference>
<dbReference type="EMBL" id="FQUY01000003">
    <property type="protein sequence ID" value="SHE58681.1"/>
    <property type="molecule type" value="Genomic_DNA"/>
</dbReference>
<proteinExistence type="predicted"/>
<name>A0A1M4UPJ4_9FIRM</name>
<dbReference type="InterPro" id="IPR024702">
    <property type="entry name" value="Uncharacterised_YmfJ"/>
</dbReference>
<dbReference type="STRING" id="1121429.SAMN02745133_00721"/>
<protein>
    <recommendedName>
        <fullName evidence="3">DUF3243 domain-containing protein</fullName>
    </recommendedName>
</protein>
<dbReference type="InterPro" id="IPR038292">
    <property type="entry name" value="YmfJ/YflH_sf"/>
</dbReference>
<evidence type="ECO:0000313" key="1">
    <source>
        <dbReference type="EMBL" id="SHE58681.1"/>
    </source>
</evidence>
<reference evidence="2" key="1">
    <citation type="submission" date="2016-11" db="EMBL/GenBank/DDBJ databases">
        <authorList>
            <person name="Varghese N."/>
            <person name="Submissions S."/>
        </authorList>
    </citation>
    <scope>NUCLEOTIDE SEQUENCE [LARGE SCALE GENOMIC DNA]</scope>
    <source>
        <strain evidence="2">DSM 12395</strain>
    </source>
</reference>